<feature type="compositionally biased region" description="Basic and acidic residues" evidence="5">
    <location>
        <begin position="1059"/>
        <end position="1068"/>
    </location>
</feature>
<feature type="region of interest" description="Disordered" evidence="5">
    <location>
        <begin position="1058"/>
        <end position="1082"/>
    </location>
</feature>
<dbReference type="Pfam" id="PF00787">
    <property type="entry name" value="PX"/>
    <property type="match status" value="1"/>
</dbReference>
<dbReference type="GO" id="GO:0005768">
    <property type="term" value="C:endosome"/>
    <property type="evidence" value="ECO:0007669"/>
    <property type="project" value="UniProtKB-ARBA"/>
</dbReference>
<gene>
    <name evidence="7" type="ORF">SAY87_010669</name>
</gene>
<dbReference type="InterPro" id="IPR001683">
    <property type="entry name" value="PX_dom"/>
</dbReference>
<dbReference type="EMBL" id="JAXIOK010000022">
    <property type="protein sequence ID" value="KAK4744357.1"/>
    <property type="molecule type" value="Genomic_DNA"/>
</dbReference>
<evidence type="ECO:0000256" key="2">
    <source>
        <dbReference type="ARBA" id="ARBA00022737"/>
    </source>
</evidence>
<comment type="caution">
    <text evidence="7">The sequence shown here is derived from an EMBL/GenBank/DDBJ whole genome shotgun (WGS) entry which is preliminary data.</text>
</comment>
<protein>
    <recommendedName>
        <fullName evidence="6">PX domain-containing protein</fullName>
    </recommendedName>
</protein>
<dbReference type="InterPro" id="IPR036871">
    <property type="entry name" value="PX_dom_sf"/>
</dbReference>
<proteinExistence type="predicted"/>
<dbReference type="PANTHER" id="PTHR12326:SF3">
    <property type="entry name" value="DIFFERENTIALLY EXPRESSED IN FDCP 8 HOMOLOG"/>
    <property type="match status" value="1"/>
</dbReference>
<dbReference type="GO" id="GO:0035091">
    <property type="term" value="F:phosphatidylinositol binding"/>
    <property type="evidence" value="ECO:0007669"/>
    <property type="project" value="InterPro"/>
</dbReference>
<dbReference type="SMART" id="SM01175">
    <property type="entry name" value="DUF4206"/>
    <property type="match status" value="1"/>
</dbReference>
<feature type="compositionally biased region" description="Polar residues" evidence="5">
    <location>
        <begin position="501"/>
        <end position="514"/>
    </location>
</feature>
<dbReference type="Gene3D" id="3.30.1520.10">
    <property type="entry name" value="Phox-like domain"/>
    <property type="match status" value="1"/>
</dbReference>
<dbReference type="InterPro" id="IPR025258">
    <property type="entry name" value="RH_dom"/>
</dbReference>
<reference evidence="7 8" key="1">
    <citation type="journal article" date="2023" name="Hortic Res">
        <title>Pangenome of water caltrop reveals structural variations and asymmetric subgenome divergence after allopolyploidization.</title>
        <authorList>
            <person name="Zhang X."/>
            <person name="Chen Y."/>
            <person name="Wang L."/>
            <person name="Yuan Y."/>
            <person name="Fang M."/>
            <person name="Shi L."/>
            <person name="Lu R."/>
            <person name="Comes H.P."/>
            <person name="Ma Y."/>
            <person name="Chen Y."/>
            <person name="Huang G."/>
            <person name="Zhou Y."/>
            <person name="Zheng Z."/>
            <person name="Qiu Y."/>
        </authorList>
    </citation>
    <scope>NUCLEOTIDE SEQUENCE [LARGE SCALE GENOMIC DNA]</scope>
    <source>
        <tissue evidence="7">Roots</tissue>
    </source>
</reference>
<accession>A0AAN7GWR2</accession>
<dbReference type="Pfam" id="PF13901">
    <property type="entry name" value="RH_dom"/>
    <property type="match status" value="2"/>
</dbReference>
<feature type="region of interest" description="Disordered" evidence="5">
    <location>
        <begin position="1"/>
        <end position="40"/>
    </location>
</feature>
<dbReference type="Proteomes" id="UP001345219">
    <property type="component" value="Chromosome 9"/>
</dbReference>
<evidence type="ECO:0000256" key="4">
    <source>
        <dbReference type="ARBA" id="ARBA00022833"/>
    </source>
</evidence>
<keyword evidence="4" id="KW-0862">Zinc</keyword>
<name>A0AAN7GWR2_9MYRT</name>
<dbReference type="GO" id="GO:0016020">
    <property type="term" value="C:membrane"/>
    <property type="evidence" value="ECO:0007669"/>
    <property type="project" value="UniProtKB-ARBA"/>
</dbReference>
<dbReference type="SUPFAM" id="SSF64268">
    <property type="entry name" value="PX domain"/>
    <property type="match status" value="1"/>
</dbReference>
<dbReference type="AlphaFoldDB" id="A0AAN7GWR2"/>
<dbReference type="PROSITE" id="PS50195">
    <property type="entry name" value="PX"/>
    <property type="match status" value="1"/>
</dbReference>
<feature type="region of interest" description="Disordered" evidence="5">
    <location>
        <begin position="311"/>
        <end position="361"/>
    </location>
</feature>
<feature type="compositionally biased region" description="Basic and acidic residues" evidence="5">
    <location>
        <begin position="311"/>
        <end position="321"/>
    </location>
</feature>
<dbReference type="PANTHER" id="PTHR12326">
    <property type="entry name" value="PLECKSTRIN HOMOLOGY DOMAIN CONTAINING PROTEIN"/>
    <property type="match status" value="1"/>
</dbReference>
<feature type="compositionally biased region" description="Polar residues" evidence="5">
    <location>
        <begin position="334"/>
        <end position="346"/>
    </location>
</feature>
<feature type="region of interest" description="Disordered" evidence="5">
    <location>
        <begin position="501"/>
        <end position="525"/>
    </location>
</feature>
<keyword evidence="8" id="KW-1185">Reference proteome</keyword>
<keyword evidence="3" id="KW-0863">Zinc-finger</keyword>
<evidence type="ECO:0000313" key="7">
    <source>
        <dbReference type="EMBL" id="KAK4744357.1"/>
    </source>
</evidence>
<evidence type="ECO:0000256" key="5">
    <source>
        <dbReference type="SAM" id="MobiDB-lite"/>
    </source>
</evidence>
<evidence type="ECO:0000256" key="3">
    <source>
        <dbReference type="ARBA" id="ARBA00022771"/>
    </source>
</evidence>
<feature type="domain" description="PX" evidence="6">
    <location>
        <begin position="605"/>
        <end position="725"/>
    </location>
</feature>
<evidence type="ECO:0000256" key="1">
    <source>
        <dbReference type="ARBA" id="ARBA00022723"/>
    </source>
</evidence>
<keyword evidence="2" id="KW-0677">Repeat</keyword>
<evidence type="ECO:0000313" key="8">
    <source>
        <dbReference type="Proteomes" id="UP001345219"/>
    </source>
</evidence>
<dbReference type="InterPro" id="IPR051366">
    <property type="entry name" value="DEF8"/>
</dbReference>
<dbReference type="GO" id="GO:0008270">
    <property type="term" value="F:zinc ion binding"/>
    <property type="evidence" value="ECO:0007669"/>
    <property type="project" value="UniProtKB-KW"/>
</dbReference>
<keyword evidence="1" id="KW-0479">Metal-binding</keyword>
<evidence type="ECO:0000259" key="6">
    <source>
        <dbReference type="PROSITE" id="PS50195"/>
    </source>
</evidence>
<sequence length="1125" mass="126099">MEERRNPQGEDSSSGGVVSPDPFNDEGSKSDGDYASPSSRYSSCGESEFERYCSANSVMGTPSLCSSVHYTDCLDSDFGSFRSLGDDNSLDGFSLGGRSGRNSERNLRVRFSQGHSTFRESDPIPCLCDRLLGALNGAESRILKEQNLFEARDPTLSNLGSEGSGSLIISKSISDDKMLLGGEKDEDGGVESLKYGHLDYEDTVCSYSSDDNSHKNLFYLNNINRDLKGRHEGDTLLMDSSVAFGEDDWNDFVQETGEAEVDPLLFATLCESRGENLQTQGNPRYIPSETLIDPLVTGKFEEEKDLKDLPLGRDLYPDHGSRNRKVVSVDPSGSKESAGTGRQNIGSCRRNKNKSSATRVSTWKSHYQHLEDLPDSSQSSKQIRVADESEEYLNSCSITNIFGQDQGPIMVKAHSELEVDPRVEEINKEVDDPCTNHEKLINVNCIQCMEDIKLESINTQLDIHSDSTADQLSFLPMVPLNIKTDFSNEKQNSSEVIGVATQQARSSTGFSHSTHMYEEDNSSTKMENVELSEFLDDVLHDMEEILLDSSESPGDRFSHQKRTSDLVLNPSSRDGSLTATTSGFNGAETFIKQKRRIDAAEVIGARQRKGDVSLSERLVGVKEYTVYKIRVWSGNDQWEVERRYRDFLTLYHRLKLLVTEKGGTLPSEWYSIDRESRKLFGSASPDVVSERSALIECCLQSVIQSRIFSRTPNALLWFLSPQDSHSVPRSLGNNNMLDYQTTSFNELAETESFSNLGKTIPLIVEIRPHKSMKQLMEEQHHCCAGCRRHFDEGRTLVRDFVQTLGWGKPRFCDYMGQLFCPSCHTNETAVLPARVLHYWDFAEYPVCQLAKSYLDSIQDKPVLCVSAVNPFLLSRVPGLFHVMGIRKKIRSMLPFVRCPFRRSINRGLGCRIYLLESNDFFALRDLIDLSKGAFAGYILIRSKCIWLEFFFFFCSNMAGIHTQVSVTFLFGCAWISLAALPTMLETVSRKILKHITDECLICCDIGLPCSAKQACVDPSSLIFPFQEDEVERCTFCKLVYHMQCFKKLGRCQCQTQPGTHDEAQDPFKMELSGGSSGSLGRRSQSILSTGLLPMLFPKVNSSRTKYHGDDNNTILLMDSLPSSSF</sequence>
<dbReference type="CDD" id="cd06093">
    <property type="entry name" value="PX_domain"/>
    <property type="match status" value="1"/>
</dbReference>
<organism evidence="7 8">
    <name type="scientific">Trapa incisa</name>
    <dbReference type="NCBI Taxonomy" id="236973"/>
    <lineage>
        <taxon>Eukaryota</taxon>
        <taxon>Viridiplantae</taxon>
        <taxon>Streptophyta</taxon>
        <taxon>Embryophyta</taxon>
        <taxon>Tracheophyta</taxon>
        <taxon>Spermatophyta</taxon>
        <taxon>Magnoliopsida</taxon>
        <taxon>eudicotyledons</taxon>
        <taxon>Gunneridae</taxon>
        <taxon>Pentapetalae</taxon>
        <taxon>rosids</taxon>
        <taxon>malvids</taxon>
        <taxon>Myrtales</taxon>
        <taxon>Lythraceae</taxon>
        <taxon>Trapa</taxon>
    </lineage>
</organism>